<gene>
    <name evidence="9" type="ORF">FFWV33_17760</name>
</gene>
<evidence type="ECO:0000313" key="10">
    <source>
        <dbReference type="Proteomes" id="UP000244527"/>
    </source>
</evidence>
<keyword evidence="3 6" id="KW-0732">Signal</keyword>
<evidence type="ECO:0000256" key="2">
    <source>
        <dbReference type="ARBA" id="ARBA00006275"/>
    </source>
</evidence>
<sequence length="493" mass="55866">MKRIKYIALMLTGVLLMNSCSKSDLDQTNPNELAPETFFQNEAQVQSSVNAAYANLQTFGLYGRMVFYMMDNMSQENSVNPQIEADKKTYSEFSFDSSNAQILDYYTTCFLGVTKANFVISNVDRINAIPESILTTTKKNKFVGEAHFLRGYYYFLLVNRFGGVPLWEKLPEGPVGKARATKEQIYDLIIKDFQFAADNLLDKSVEQKGRATKGAALAMLGKAYLYQNKHKLALDAFNKISGYSLEPNYYDNFKEETEHGVESIYEVEYEVKLGTGNKWDSATTGQGLNEATFRGQDYGNLNWFNVYPSDDLLNEFEAGDKRFADSFYVVGDKYNNGNSTMTAANFLAGGATRRAAWKKYQNYYKKTDEAQESGINVKIIRWADVLLMKAECENEVGSRDQAVDYVNLVRARAGFSVKKPYTTDKAAVFNTIVHERKVELAGEQVRFDDIIRWGLSDKYLAGTNFIKGKHELWPIPDKVYATNPIIGVQNPKY</sequence>
<evidence type="ECO:0000259" key="8">
    <source>
        <dbReference type="Pfam" id="PF14322"/>
    </source>
</evidence>
<dbReference type="InterPro" id="IPR012944">
    <property type="entry name" value="SusD_RagB_dom"/>
</dbReference>
<keyword evidence="4" id="KW-0472">Membrane</keyword>
<evidence type="ECO:0000256" key="4">
    <source>
        <dbReference type="ARBA" id="ARBA00023136"/>
    </source>
</evidence>
<feature type="signal peptide" evidence="6">
    <location>
        <begin position="1"/>
        <end position="22"/>
    </location>
</feature>
<evidence type="ECO:0000256" key="6">
    <source>
        <dbReference type="SAM" id="SignalP"/>
    </source>
</evidence>
<protein>
    <submittedName>
        <fullName evidence="9">RagB/SusD family nutrient uptake outer membrane protein</fullName>
    </submittedName>
</protein>
<comment type="subcellular location">
    <subcellularLocation>
        <location evidence="1">Cell outer membrane</location>
    </subcellularLocation>
</comment>
<dbReference type="SUPFAM" id="SSF48452">
    <property type="entry name" value="TPR-like"/>
    <property type="match status" value="1"/>
</dbReference>
<dbReference type="AlphaFoldDB" id="A0A2S1LHX8"/>
<name>A0A2S1LHX8_9FLAO</name>
<keyword evidence="5" id="KW-0998">Cell outer membrane</keyword>
<dbReference type="Pfam" id="PF07980">
    <property type="entry name" value="SusD_RagB"/>
    <property type="match status" value="1"/>
</dbReference>
<dbReference type="InterPro" id="IPR011990">
    <property type="entry name" value="TPR-like_helical_dom_sf"/>
</dbReference>
<dbReference type="Gene3D" id="1.25.40.390">
    <property type="match status" value="1"/>
</dbReference>
<dbReference type="Pfam" id="PF14322">
    <property type="entry name" value="SusD-like_3"/>
    <property type="match status" value="1"/>
</dbReference>
<reference evidence="9 10" key="1">
    <citation type="submission" date="2017-04" db="EMBL/GenBank/DDBJ databases">
        <title>Compelte genome sequence of WV33.</title>
        <authorList>
            <person name="Lee P.C."/>
        </authorList>
    </citation>
    <scope>NUCLEOTIDE SEQUENCE [LARGE SCALE GENOMIC DNA]</scope>
    <source>
        <strain evidence="9 10">WV33</strain>
    </source>
</reference>
<dbReference type="InterPro" id="IPR033985">
    <property type="entry name" value="SusD-like_N"/>
</dbReference>
<feature type="domain" description="SusD-like N-terminal" evidence="8">
    <location>
        <begin position="25"/>
        <end position="225"/>
    </location>
</feature>
<accession>A0A2S1LHX8</accession>
<dbReference type="GO" id="GO:0009279">
    <property type="term" value="C:cell outer membrane"/>
    <property type="evidence" value="ECO:0007669"/>
    <property type="project" value="UniProtKB-SubCell"/>
</dbReference>
<feature type="domain" description="RagB/SusD" evidence="7">
    <location>
        <begin position="262"/>
        <end position="470"/>
    </location>
</feature>
<feature type="chain" id="PRO_5015523282" evidence="6">
    <location>
        <begin position="23"/>
        <end position="493"/>
    </location>
</feature>
<comment type="similarity">
    <text evidence="2">Belongs to the SusD family.</text>
</comment>
<keyword evidence="10" id="KW-1185">Reference proteome</keyword>
<dbReference type="KEGG" id="ffa:FFWV33_17760"/>
<dbReference type="OrthoDB" id="5694214at2"/>
<evidence type="ECO:0000259" key="7">
    <source>
        <dbReference type="Pfam" id="PF07980"/>
    </source>
</evidence>
<dbReference type="EMBL" id="CP020918">
    <property type="protein sequence ID" value="AWG23241.1"/>
    <property type="molecule type" value="Genomic_DNA"/>
</dbReference>
<evidence type="ECO:0000256" key="3">
    <source>
        <dbReference type="ARBA" id="ARBA00022729"/>
    </source>
</evidence>
<evidence type="ECO:0000313" key="9">
    <source>
        <dbReference type="EMBL" id="AWG23241.1"/>
    </source>
</evidence>
<evidence type="ECO:0000256" key="5">
    <source>
        <dbReference type="ARBA" id="ARBA00023237"/>
    </source>
</evidence>
<evidence type="ECO:0000256" key="1">
    <source>
        <dbReference type="ARBA" id="ARBA00004442"/>
    </source>
</evidence>
<proteinExistence type="inferred from homology"/>
<dbReference type="Proteomes" id="UP000244527">
    <property type="component" value="Chromosome"/>
</dbReference>
<dbReference type="CDD" id="cd08977">
    <property type="entry name" value="SusD"/>
    <property type="match status" value="1"/>
</dbReference>
<organism evidence="9 10">
    <name type="scientific">Flavobacterium faecale</name>
    <dbReference type="NCBI Taxonomy" id="1355330"/>
    <lineage>
        <taxon>Bacteria</taxon>
        <taxon>Pseudomonadati</taxon>
        <taxon>Bacteroidota</taxon>
        <taxon>Flavobacteriia</taxon>
        <taxon>Flavobacteriales</taxon>
        <taxon>Flavobacteriaceae</taxon>
        <taxon>Flavobacterium</taxon>
    </lineage>
</organism>
<dbReference type="RefSeq" id="WP_108742140.1">
    <property type="nucleotide sequence ID" value="NZ_CP020918.1"/>
</dbReference>